<proteinExistence type="predicted"/>
<feature type="region of interest" description="Disordered" evidence="1">
    <location>
        <begin position="1"/>
        <end position="25"/>
    </location>
</feature>
<keyword evidence="3" id="KW-1185">Reference proteome</keyword>
<evidence type="ECO:0000313" key="3">
    <source>
        <dbReference type="Proteomes" id="UP000267289"/>
    </source>
</evidence>
<dbReference type="EMBL" id="UPHQ01000294">
    <property type="protein sequence ID" value="VBA45490.1"/>
    <property type="molecule type" value="Genomic_DNA"/>
</dbReference>
<evidence type="ECO:0000256" key="1">
    <source>
        <dbReference type="SAM" id="MobiDB-lite"/>
    </source>
</evidence>
<dbReference type="Proteomes" id="UP000267289">
    <property type="component" value="Unassembled WGS sequence"/>
</dbReference>
<protein>
    <submittedName>
        <fullName evidence="2">Uncharacterized protein</fullName>
    </submittedName>
</protein>
<evidence type="ECO:0000313" key="2">
    <source>
        <dbReference type="EMBL" id="VBA45490.1"/>
    </source>
</evidence>
<dbReference type="AlphaFoldDB" id="A0A498QHQ2"/>
<organism evidence="2 3">
    <name type="scientific">Mycobacterium innocens</name>
    <dbReference type="NCBI Taxonomy" id="2341083"/>
    <lineage>
        <taxon>Bacteria</taxon>
        <taxon>Bacillati</taxon>
        <taxon>Actinomycetota</taxon>
        <taxon>Actinomycetes</taxon>
        <taxon>Mycobacteriales</taxon>
        <taxon>Mycobacteriaceae</taxon>
        <taxon>Mycobacterium</taxon>
    </lineage>
</organism>
<gene>
    <name evidence="2" type="ORF">LAUMK13_05484</name>
</gene>
<sequence>MSWYSGTGRARVSSLPLAVSGSASSTTTAAGTMYAGSRSASALRTVPGSAVPVARSVT</sequence>
<name>A0A498QHQ2_9MYCO</name>
<reference evidence="2 3" key="1">
    <citation type="submission" date="2018-09" db="EMBL/GenBank/DDBJ databases">
        <authorList>
            <person name="Tagini F."/>
        </authorList>
    </citation>
    <scope>NUCLEOTIDE SEQUENCE [LARGE SCALE GENOMIC DNA]</scope>
    <source>
        <strain evidence="2 3">MK13</strain>
    </source>
</reference>
<accession>A0A498QHQ2</accession>